<proteinExistence type="predicted"/>
<dbReference type="AlphaFoldDB" id="A0A6N6MKR4"/>
<reference evidence="2 3" key="1">
    <citation type="submission" date="2019-09" db="EMBL/GenBank/DDBJ databases">
        <title>YIM 132548 draft genome.</title>
        <authorList>
            <person name="Jiang L."/>
        </authorList>
    </citation>
    <scope>NUCLEOTIDE SEQUENCE [LARGE SCALE GENOMIC DNA]</scope>
    <source>
        <strain evidence="2 3">YIM 132548</strain>
    </source>
</reference>
<feature type="compositionally biased region" description="Low complexity" evidence="1">
    <location>
        <begin position="1"/>
        <end position="24"/>
    </location>
</feature>
<sequence>MRSGRASSSPRPASATACGPPTTRRAPDAPPPAAWPPAFRSSRDLFRPPPPRRVPTRRPDLLAPGQVLVGPRAAVAFDAVDEQPVDLVFLLLLPMGTPDASLNALAGVARRLRDPEAAAAMRRARDAAGLYAAMGGAHPVAYPAAHPST</sequence>
<evidence type="ECO:0000256" key="1">
    <source>
        <dbReference type="SAM" id="MobiDB-lite"/>
    </source>
</evidence>
<evidence type="ECO:0000313" key="3">
    <source>
        <dbReference type="Proteomes" id="UP000441523"/>
    </source>
</evidence>
<keyword evidence="3" id="KW-1185">Reference proteome</keyword>
<dbReference type="InterPro" id="IPR016152">
    <property type="entry name" value="PTrfase/Anion_transptr"/>
</dbReference>
<dbReference type="EMBL" id="VZZJ01000029">
    <property type="protein sequence ID" value="KAB1070299.1"/>
    <property type="molecule type" value="Genomic_DNA"/>
</dbReference>
<dbReference type="Proteomes" id="UP000441523">
    <property type="component" value="Unassembled WGS sequence"/>
</dbReference>
<dbReference type="SUPFAM" id="SSF55804">
    <property type="entry name" value="Phoshotransferase/anion transport protein"/>
    <property type="match status" value="1"/>
</dbReference>
<evidence type="ECO:0000313" key="2">
    <source>
        <dbReference type="EMBL" id="KAB1070299.1"/>
    </source>
</evidence>
<name>A0A6N6MKR4_9HYPH</name>
<gene>
    <name evidence="2" type="ORF">F6X51_23075</name>
</gene>
<accession>A0A6N6MKR4</accession>
<protein>
    <submittedName>
        <fullName evidence="2">Uncharacterized protein</fullName>
    </submittedName>
</protein>
<comment type="caution">
    <text evidence="2">The sequence shown here is derived from an EMBL/GenBank/DDBJ whole genome shotgun (WGS) entry which is preliminary data.</text>
</comment>
<organism evidence="2 3">
    <name type="scientific">Methylobacterium planeticum</name>
    <dbReference type="NCBI Taxonomy" id="2615211"/>
    <lineage>
        <taxon>Bacteria</taxon>
        <taxon>Pseudomonadati</taxon>
        <taxon>Pseudomonadota</taxon>
        <taxon>Alphaproteobacteria</taxon>
        <taxon>Hyphomicrobiales</taxon>
        <taxon>Methylobacteriaceae</taxon>
        <taxon>Methylobacterium</taxon>
    </lineage>
</organism>
<dbReference type="Gene3D" id="3.40.930.10">
    <property type="entry name" value="Mannitol-specific EII, Chain A"/>
    <property type="match status" value="1"/>
</dbReference>
<feature type="region of interest" description="Disordered" evidence="1">
    <location>
        <begin position="1"/>
        <end position="59"/>
    </location>
</feature>